<dbReference type="Gene3D" id="3.20.20.80">
    <property type="entry name" value="Glycosidases"/>
    <property type="match status" value="2"/>
</dbReference>
<gene>
    <name evidence="4" type="ORF">BN12_1070005</name>
</gene>
<dbReference type="SMART" id="SM00642">
    <property type="entry name" value="Aamy"/>
    <property type="match status" value="1"/>
</dbReference>
<evidence type="ECO:0000259" key="3">
    <source>
        <dbReference type="SMART" id="SM00642"/>
    </source>
</evidence>
<dbReference type="Proteomes" id="UP000035721">
    <property type="component" value="Unassembled WGS sequence"/>
</dbReference>
<dbReference type="Pfam" id="PF00128">
    <property type="entry name" value="Alpha-amylase"/>
    <property type="match status" value="1"/>
</dbReference>
<sequence length="568" mass="62888">MLERTSESLIHQPDPVDAPWWRSAVIYQIYPRSFADSNGDGVGDLPAVTDRLPYLTALGVDAIWLSPFYVSPMADAGYDVTDYRDIDPLFGTLADADAMIARAHELGLRVIVDLVPNHTSNHHVWFEAALAAAPGSPERERYVFRDGKGPDGSEPPNNWKSNFGGSAWQRVDDGQWYLHLFDYHQPDLNWQNPEVRAEFHDIIRYWLDRGVDGFRVDVAHGLVKREGLPDFNGVNHDFGPEGDRLPTNTSPFWDQDGVHEIYAGWRTILDEYTAADPTHERMMCAEAWVQPAERMALYVRDDEFQQAFNFPFLATHWYADALHDVIELSLRSNDSVGAPTTWVLSNHDVVRHASRLGLPQDLPRPNGIGAADPQPDEALGLRRARAATTLMLALPGGAYLYQGEELGLPDSTELPDEVRQDPTFRFTKGVELGRDGCRVPIPWVKDAPSFGFGPSAEAWLPQPAAYGAYAVDQQDGVPGSTLELYRTLLRIRRERRLGNGGMEWLTGFDDDAVVALVNVAGSGERTTVVANLGATPVELPAEAGSVLVASGPLTEEGRLPTDTTVWLG</sequence>
<dbReference type="Gene3D" id="3.90.400.10">
    <property type="entry name" value="Oligo-1,6-glucosidase, Domain 2"/>
    <property type="match status" value="1"/>
</dbReference>
<dbReference type="SUPFAM" id="SSF51445">
    <property type="entry name" value="(Trans)glycosidases"/>
    <property type="match status" value="1"/>
</dbReference>
<dbReference type="STRING" id="1194083.BN12_1070005"/>
<evidence type="ECO:0000256" key="2">
    <source>
        <dbReference type="ARBA" id="ARBA00023180"/>
    </source>
</evidence>
<keyword evidence="5" id="KW-1185">Reference proteome</keyword>
<organism evidence="4 5">
    <name type="scientific">Nostocoides japonicum T1-X7</name>
    <dbReference type="NCBI Taxonomy" id="1194083"/>
    <lineage>
        <taxon>Bacteria</taxon>
        <taxon>Bacillati</taxon>
        <taxon>Actinomycetota</taxon>
        <taxon>Actinomycetes</taxon>
        <taxon>Micrococcales</taxon>
        <taxon>Intrasporangiaceae</taxon>
        <taxon>Nostocoides</taxon>
    </lineage>
</organism>
<comment type="similarity">
    <text evidence="1">Belongs to the glycosyl hydrolase 13 family.</text>
</comment>
<keyword evidence="2" id="KW-0325">Glycoprotein</keyword>
<evidence type="ECO:0000256" key="1">
    <source>
        <dbReference type="ARBA" id="ARBA00008061"/>
    </source>
</evidence>
<dbReference type="PANTHER" id="PTHR10357">
    <property type="entry name" value="ALPHA-AMYLASE FAMILY MEMBER"/>
    <property type="match status" value="1"/>
</dbReference>
<dbReference type="InterPro" id="IPR017853">
    <property type="entry name" value="GH"/>
</dbReference>
<dbReference type="GO" id="GO:0004556">
    <property type="term" value="F:alpha-amylase activity"/>
    <property type="evidence" value="ECO:0007669"/>
    <property type="project" value="TreeGrafter"/>
</dbReference>
<name>A0A077LVZ8_9MICO</name>
<accession>A0A077LVZ8</accession>
<protein>
    <submittedName>
        <fullName evidence="4">Putative alpha-glucosidase</fullName>
    </submittedName>
</protein>
<dbReference type="GO" id="GO:0009313">
    <property type="term" value="P:oligosaccharide catabolic process"/>
    <property type="evidence" value="ECO:0007669"/>
    <property type="project" value="TreeGrafter"/>
</dbReference>
<dbReference type="InterPro" id="IPR006047">
    <property type="entry name" value="GH13_cat_dom"/>
</dbReference>
<comment type="caution">
    <text evidence="4">The sequence shown here is derived from an EMBL/GenBank/DDBJ whole genome shotgun (WGS) entry which is preliminary data.</text>
</comment>
<proteinExistence type="inferred from homology"/>
<evidence type="ECO:0000313" key="5">
    <source>
        <dbReference type="Proteomes" id="UP000035721"/>
    </source>
</evidence>
<dbReference type="CDD" id="cd11332">
    <property type="entry name" value="AmyAc_OligoGlu_TS"/>
    <property type="match status" value="1"/>
</dbReference>
<dbReference type="AlphaFoldDB" id="A0A077LVZ8"/>
<dbReference type="FunFam" id="3.90.400.10:FF:000001">
    <property type="entry name" value="Maltase A3, isoform A"/>
    <property type="match status" value="1"/>
</dbReference>
<dbReference type="PANTHER" id="PTHR10357:SF179">
    <property type="entry name" value="NEUTRAL AND BASIC AMINO ACID TRANSPORT PROTEIN RBAT"/>
    <property type="match status" value="1"/>
</dbReference>
<dbReference type="EMBL" id="CAJB01000010">
    <property type="protein sequence ID" value="CCH76115.1"/>
    <property type="molecule type" value="Genomic_DNA"/>
</dbReference>
<feature type="domain" description="Glycosyl hydrolase family 13 catalytic" evidence="3">
    <location>
        <begin position="28"/>
        <end position="438"/>
    </location>
</feature>
<dbReference type="InterPro" id="IPR045857">
    <property type="entry name" value="O16G_dom_2"/>
</dbReference>
<reference evidence="4 5" key="1">
    <citation type="journal article" date="2013" name="ISME J.">
        <title>A metabolic model for members of the genus Tetrasphaera involved in enhanced biological phosphorus removal.</title>
        <authorList>
            <person name="Kristiansen R."/>
            <person name="Nguyen H.T.T."/>
            <person name="Saunders A.M."/>
            <person name="Nielsen J.L."/>
            <person name="Wimmer R."/>
            <person name="Le V.Q."/>
            <person name="McIlroy S.J."/>
            <person name="Petrovski S."/>
            <person name="Seviour R.J."/>
            <person name="Calteau A."/>
            <person name="Nielsen K.L."/>
            <person name="Nielsen P.H."/>
        </authorList>
    </citation>
    <scope>NUCLEOTIDE SEQUENCE [LARGE SCALE GENOMIC DNA]</scope>
    <source>
        <strain evidence="4 5">T1-X7</strain>
    </source>
</reference>
<evidence type="ECO:0000313" key="4">
    <source>
        <dbReference type="EMBL" id="CCH76115.1"/>
    </source>
</evidence>